<evidence type="ECO:0000313" key="8">
    <source>
        <dbReference type="Proteomes" id="UP000245802"/>
    </source>
</evidence>
<dbReference type="Proteomes" id="UP000245802">
    <property type="component" value="Chromosome"/>
</dbReference>
<gene>
    <name evidence="7" type="ORF">C1280_08920</name>
</gene>
<reference evidence="7 8" key="1">
    <citation type="submission" date="2018-01" db="EMBL/GenBank/DDBJ databases">
        <title>G. obscuriglobus.</title>
        <authorList>
            <person name="Franke J."/>
            <person name="Blomberg W."/>
            <person name="Selmecki A."/>
        </authorList>
    </citation>
    <scope>NUCLEOTIDE SEQUENCE [LARGE SCALE GENOMIC DNA]</scope>
    <source>
        <strain evidence="7 8">DSM 5831</strain>
    </source>
</reference>
<sequence>MIGCAGGDGPGPRDVLPPGACTPAVPPDTNPPSGAETAAGGSGPLRRVIRIVNPLGLHQRIADRFSRTARKFSCAVSVWNGSTRADGKDIWALIMLVALPDSEVVLEVDGADAAHAAEALAAILASPGGEDYTI</sequence>
<evidence type="ECO:0000259" key="6">
    <source>
        <dbReference type="PROSITE" id="PS51350"/>
    </source>
</evidence>
<dbReference type="GO" id="GO:0005737">
    <property type="term" value="C:cytoplasm"/>
    <property type="evidence" value="ECO:0007669"/>
    <property type="project" value="UniProtKB-SubCell"/>
</dbReference>
<name>A0A2Z3GYK8_9BACT</name>
<dbReference type="InterPro" id="IPR000032">
    <property type="entry name" value="HPr-like"/>
</dbReference>
<evidence type="ECO:0000313" key="7">
    <source>
        <dbReference type="EMBL" id="AWM37132.1"/>
    </source>
</evidence>
<dbReference type="Gene3D" id="3.30.1340.10">
    <property type="entry name" value="HPr-like"/>
    <property type="match status" value="1"/>
</dbReference>
<dbReference type="RefSeq" id="WP_081471709.1">
    <property type="nucleotide sequence ID" value="NZ_CP025958.1"/>
</dbReference>
<feature type="compositionally biased region" description="Gly residues" evidence="5">
    <location>
        <begin position="1"/>
        <end position="10"/>
    </location>
</feature>
<keyword evidence="3" id="KW-0963">Cytoplasm</keyword>
<dbReference type="CDD" id="cd00367">
    <property type="entry name" value="PTS-HPr_like"/>
    <property type="match status" value="1"/>
</dbReference>
<proteinExistence type="inferred from homology"/>
<dbReference type="PANTHER" id="PTHR33705:SF2">
    <property type="entry name" value="PHOSPHOCARRIER PROTEIN NPR"/>
    <property type="match status" value="1"/>
</dbReference>
<dbReference type="AlphaFoldDB" id="A0A2Z3GYK8"/>
<evidence type="ECO:0000256" key="4">
    <source>
        <dbReference type="ARBA" id="ARBA00022683"/>
    </source>
</evidence>
<dbReference type="SUPFAM" id="SSF55594">
    <property type="entry name" value="HPr-like"/>
    <property type="match status" value="1"/>
</dbReference>
<evidence type="ECO:0000256" key="2">
    <source>
        <dbReference type="ARBA" id="ARBA00010736"/>
    </source>
</evidence>
<feature type="region of interest" description="Disordered" evidence="5">
    <location>
        <begin position="1"/>
        <end position="42"/>
    </location>
</feature>
<accession>A0A2Z3GYK8</accession>
<dbReference type="GO" id="GO:0009401">
    <property type="term" value="P:phosphoenolpyruvate-dependent sugar phosphotransferase system"/>
    <property type="evidence" value="ECO:0007669"/>
    <property type="project" value="UniProtKB-KW"/>
</dbReference>
<keyword evidence="8" id="KW-1185">Reference proteome</keyword>
<dbReference type="InterPro" id="IPR035895">
    <property type="entry name" value="HPr-like_sf"/>
</dbReference>
<organism evidence="7 8">
    <name type="scientific">Gemmata obscuriglobus</name>
    <dbReference type="NCBI Taxonomy" id="114"/>
    <lineage>
        <taxon>Bacteria</taxon>
        <taxon>Pseudomonadati</taxon>
        <taxon>Planctomycetota</taxon>
        <taxon>Planctomycetia</taxon>
        <taxon>Gemmatales</taxon>
        <taxon>Gemmataceae</taxon>
        <taxon>Gemmata</taxon>
    </lineage>
</organism>
<keyword evidence="4" id="KW-0598">Phosphotransferase system</keyword>
<feature type="domain" description="HPr" evidence="6">
    <location>
        <begin position="44"/>
        <end position="131"/>
    </location>
</feature>
<evidence type="ECO:0000256" key="3">
    <source>
        <dbReference type="ARBA" id="ARBA00022490"/>
    </source>
</evidence>
<dbReference type="Pfam" id="PF00381">
    <property type="entry name" value="PTS-HPr"/>
    <property type="match status" value="1"/>
</dbReference>
<dbReference type="PANTHER" id="PTHR33705">
    <property type="entry name" value="PHOSPHOCARRIER PROTEIN HPR"/>
    <property type="match status" value="1"/>
</dbReference>
<dbReference type="OrthoDB" id="9809047at2"/>
<dbReference type="NCBIfam" id="TIGR01003">
    <property type="entry name" value="PTS_HPr_family"/>
    <property type="match status" value="1"/>
</dbReference>
<evidence type="ECO:0000256" key="5">
    <source>
        <dbReference type="SAM" id="MobiDB-lite"/>
    </source>
</evidence>
<protein>
    <submittedName>
        <fullName evidence="7">HPr family phosphocarrier protein</fullName>
    </submittedName>
</protein>
<comment type="similarity">
    <text evidence="2">Belongs to the HPr family.</text>
</comment>
<dbReference type="EMBL" id="CP025958">
    <property type="protein sequence ID" value="AWM37132.1"/>
    <property type="molecule type" value="Genomic_DNA"/>
</dbReference>
<dbReference type="PROSITE" id="PS51350">
    <property type="entry name" value="PTS_HPR_DOM"/>
    <property type="match status" value="1"/>
</dbReference>
<evidence type="ECO:0000256" key="1">
    <source>
        <dbReference type="ARBA" id="ARBA00004496"/>
    </source>
</evidence>
<dbReference type="InterPro" id="IPR050399">
    <property type="entry name" value="HPr"/>
</dbReference>
<dbReference type="KEGG" id="gog:C1280_08920"/>
<comment type="subcellular location">
    <subcellularLocation>
        <location evidence="1">Cytoplasm</location>
    </subcellularLocation>
</comment>